<evidence type="ECO:0000256" key="8">
    <source>
        <dbReference type="ARBA" id="ARBA00023299"/>
    </source>
</evidence>
<dbReference type="NCBIfam" id="TIGR01488">
    <property type="entry name" value="HAD-SF-IB"/>
    <property type="match status" value="1"/>
</dbReference>
<evidence type="ECO:0000256" key="1">
    <source>
        <dbReference type="ARBA" id="ARBA00001946"/>
    </source>
</evidence>
<proteinExistence type="predicted"/>
<name>X0WRU1_9ZZZZ</name>
<keyword evidence="8" id="KW-0718">Serine biosynthesis</keyword>
<dbReference type="SUPFAM" id="SSF56784">
    <property type="entry name" value="HAD-like"/>
    <property type="match status" value="1"/>
</dbReference>
<reference evidence="9" key="1">
    <citation type="journal article" date="2014" name="Front. Microbiol.">
        <title>High frequency of phylogenetically diverse reductive dehalogenase-homologous genes in deep subseafloor sedimentary metagenomes.</title>
        <authorList>
            <person name="Kawai M."/>
            <person name="Futagami T."/>
            <person name="Toyoda A."/>
            <person name="Takaki Y."/>
            <person name="Nishi S."/>
            <person name="Hori S."/>
            <person name="Arai W."/>
            <person name="Tsubouchi T."/>
            <person name="Morono Y."/>
            <person name="Uchiyama I."/>
            <person name="Ito T."/>
            <person name="Fujiyama A."/>
            <person name="Inagaki F."/>
            <person name="Takami H."/>
        </authorList>
    </citation>
    <scope>NUCLEOTIDE SEQUENCE</scope>
    <source>
        <strain evidence="9">Expedition CK06-06</strain>
    </source>
</reference>
<dbReference type="PANTHER" id="PTHR43344:SF2">
    <property type="entry name" value="PHOSPHOSERINE PHOSPHATASE"/>
    <property type="match status" value="1"/>
</dbReference>
<organism evidence="9">
    <name type="scientific">marine sediment metagenome</name>
    <dbReference type="NCBI Taxonomy" id="412755"/>
    <lineage>
        <taxon>unclassified sequences</taxon>
        <taxon>metagenomes</taxon>
        <taxon>ecological metagenomes</taxon>
    </lineage>
</organism>
<keyword evidence="6" id="KW-0378">Hydrolase</keyword>
<keyword evidence="7" id="KW-0460">Magnesium</keyword>
<sequence length="221" mass="24613">MNKPKHISTVIFDLDGTLVRYQGVEFESSWGAIGAAAGVKEEWDLLLAKYFPRPDAYAEWMSENARLLAGVPVERVTKKVLPPPYATGVPEAICTLRKRYLLGILSSGVDLVAEYVRKDLGFEFAVANRLLVRNSSFTGETETMVGLWKKADVMRQTALRMGLPLSEICYVGDHINDVPVMDLVGLSIAFNPKAAELEEVADYVTRSFANIPRLIEKWQCS</sequence>
<evidence type="ECO:0000256" key="6">
    <source>
        <dbReference type="ARBA" id="ARBA00022801"/>
    </source>
</evidence>
<keyword evidence="5" id="KW-0479">Metal-binding</keyword>
<dbReference type="EC" id="3.1.3.3" evidence="3"/>
<evidence type="ECO:0000256" key="4">
    <source>
        <dbReference type="ARBA" id="ARBA00022605"/>
    </source>
</evidence>
<evidence type="ECO:0000313" key="9">
    <source>
        <dbReference type="EMBL" id="GAG27253.1"/>
    </source>
</evidence>
<gene>
    <name evidence="9" type="ORF">S01H1_52033</name>
</gene>
<comment type="caution">
    <text evidence="9">The sequence shown here is derived from an EMBL/GenBank/DDBJ whole genome shotgun (WGS) entry which is preliminary data.</text>
</comment>
<dbReference type="GO" id="GO:0005737">
    <property type="term" value="C:cytoplasm"/>
    <property type="evidence" value="ECO:0007669"/>
    <property type="project" value="TreeGrafter"/>
</dbReference>
<evidence type="ECO:0000256" key="5">
    <source>
        <dbReference type="ARBA" id="ARBA00022723"/>
    </source>
</evidence>
<dbReference type="AlphaFoldDB" id="X0WRU1"/>
<dbReference type="GO" id="GO:0036424">
    <property type="term" value="F:L-phosphoserine phosphatase activity"/>
    <property type="evidence" value="ECO:0007669"/>
    <property type="project" value="TreeGrafter"/>
</dbReference>
<dbReference type="EMBL" id="BARS01033613">
    <property type="protein sequence ID" value="GAG27253.1"/>
    <property type="molecule type" value="Genomic_DNA"/>
</dbReference>
<dbReference type="PANTHER" id="PTHR43344">
    <property type="entry name" value="PHOSPHOSERINE PHOSPHATASE"/>
    <property type="match status" value="1"/>
</dbReference>
<evidence type="ECO:0000256" key="3">
    <source>
        <dbReference type="ARBA" id="ARBA00012640"/>
    </source>
</evidence>
<dbReference type="InterPro" id="IPR050582">
    <property type="entry name" value="HAD-like_SerB"/>
</dbReference>
<comment type="cofactor">
    <cofactor evidence="1">
        <name>Mg(2+)</name>
        <dbReference type="ChEBI" id="CHEBI:18420"/>
    </cofactor>
</comment>
<comment type="pathway">
    <text evidence="2">Amino-acid biosynthesis; L-serine biosynthesis; L-serine from 3-phospho-D-glycerate: step 3/3.</text>
</comment>
<dbReference type="GO" id="GO:0006564">
    <property type="term" value="P:L-serine biosynthetic process"/>
    <property type="evidence" value="ECO:0007669"/>
    <property type="project" value="UniProtKB-KW"/>
</dbReference>
<dbReference type="Gene3D" id="3.40.50.1000">
    <property type="entry name" value="HAD superfamily/HAD-like"/>
    <property type="match status" value="1"/>
</dbReference>
<dbReference type="Pfam" id="PF12710">
    <property type="entry name" value="HAD"/>
    <property type="match status" value="1"/>
</dbReference>
<dbReference type="InterPro" id="IPR023214">
    <property type="entry name" value="HAD_sf"/>
</dbReference>
<evidence type="ECO:0000256" key="2">
    <source>
        <dbReference type="ARBA" id="ARBA00005135"/>
    </source>
</evidence>
<keyword evidence="4" id="KW-0028">Amino-acid biosynthesis</keyword>
<accession>X0WRU1</accession>
<protein>
    <recommendedName>
        <fullName evidence="3">phosphoserine phosphatase</fullName>
        <ecNumber evidence="3">3.1.3.3</ecNumber>
    </recommendedName>
</protein>
<dbReference type="GO" id="GO:0000287">
    <property type="term" value="F:magnesium ion binding"/>
    <property type="evidence" value="ECO:0007669"/>
    <property type="project" value="TreeGrafter"/>
</dbReference>
<evidence type="ECO:0000256" key="7">
    <source>
        <dbReference type="ARBA" id="ARBA00022842"/>
    </source>
</evidence>
<dbReference type="InterPro" id="IPR036412">
    <property type="entry name" value="HAD-like_sf"/>
</dbReference>